<comment type="caution">
    <text evidence="1">The sequence shown here is derived from an EMBL/GenBank/DDBJ whole genome shotgun (WGS) entry which is preliminary data.</text>
</comment>
<dbReference type="Proteomes" id="UP000660862">
    <property type="component" value="Unassembled WGS sequence"/>
</dbReference>
<dbReference type="EMBL" id="BMER01000004">
    <property type="protein sequence ID" value="GGG96395.1"/>
    <property type="molecule type" value="Genomic_DNA"/>
</dbReference>
<name>A0A917HXS4_9SPHI</name>
<organism evidence="1 2">
    <name type="scientific">Parapedobacter pyrenivorans</name>
    <dbReference type="NCBI Taxonomy" id="1305674"/>
    <lineage>
        <taxon>Bacteria</taxon>
        <taxon>Pseudomonadati</taxon>
        <taxon>Bacteroidota</taxon>
        <taxon>Sphingobacteriia</taxon>
        <taxon>Sphingobacteriales</taxon>
        <taxon>Sphingobacteriaceae</taxon>
        <taxon>Parapedobacter</taxon>
    </lineage>
</organism>
<keyword evidence="2" id="KW-1185">Reference proteome</keyword>
<protein>
    <submittedName>
        <fullName evidence="1">Uncharacterized protein</fullName>
    </submittedName>
</protein>
<accession>A0A917HXS4</accession>
<reference evidence="1" key="1">
    <citation type="journal article" date="2014" name="Int. J. Syst. Evol. Microbiol.">
        <title>Complete genome sequence of Corynebacterium casei LMG S-19264T (=DSM 44701T), isolated from a smear-ripened cheese.</title>
        <authorList>
            <consortium name="US DOE Joint Genome Institute (JGI-PGF)"/>
            <person name="Walter F."/>
            <person name="Albersmeier A."/>
            <person name="Kalinowski J."/>
            <person name="Ruckert C."/>
        </authorList>
    </citation>
    <scope>NUCLEOTIDE SEQUENCE</scope>
    <source>
        <strain evidence="1">CGMCC 1.12195</strain>
    </source>
</reference>
<reference evidence="1" key="2">
    <citation type="submission" date="2020-09" db="EMBL/GenBank/DDBJ databases">
        <authorList>
            <person name="Sun Q."/>
            <person name="Zhou Y."/>
        </authorList>
    </citation>
    <scope>NUCLEOTIDE SEQUENCE</scope>
    <source>
        <strain evidence="1">CGMCC 1.12195</strain>
    </source>
</reference>
<gene>
    <name evidence="1" type="ORF">GCM10007415_34500</name>
</gene>
<proteinExistence type="predicted"/>
<dbReference type="AlphaFoldDB" id="A0A917HXS4"/>
<sequence length="51" mass="5958">MEKDKNKQKVNKDIQQTGSVAQYSNSAFFKKKDERAKAFLAKHPIPDSFWK</sequence>
<evidence type="ECO:0000313" key="1">
    <source>
        <dbReference type="EMBL" id="GGG96395.1"/>
    </source>
</evidence>
<dbReference type="RefSeq" id="WP_188507335.1">
    <property type="nucleotide sequence ID" value="NZ_BMER01000004.1"/>
</dbReference>
<evidence type="ECO:0000313" key="2">
    <source>
        <dbReference type="Proteomes" id="UP000660862"/>
    </source>
</evidence>